<dbReference type="PROSITE" id="PS50157">
    <property type="entry name" value="ZINC_FINGER_C2H2_2"/>
    <property type="match status" value="4"/>
</dbReference>
<dbReference type="InterPro" id="IPR050329">
    <property type="entry name" value="GLI_C2H2-zinc-finger"/>
</dbReference>
<dbReference type="GO" id="GO:0008270">
    <property type="term" value="F:zinc ion binding"/>
    <property type="evidence" value="ECO:0007669"/>
    <property type="project" value="UniProtKB-KW"/>
</dbReference>
<evidence type="ECO:0000313" key="8">
    <source>
        <dbReference type="EMBL" id="CAL5131334.1"/>
    </source>
</evidence>
<dbReference type="SMART" id="SM00355">
    <property type="entry name" value="ZnF_C2H2"/>
    <property type="match status" value="4"/>
</dbReference>
<name>A0AAV2T2F7_CALDB</name>
<evidence type="ECO:0000259" key="7">
    <source>
        <dbReference type="PROSITE" id="PS50157"/>
    </source>
</evidence>
<feature type="domain" description="C2H2-type" evidence="7">
    <location>
        <begin position="316"/>
        <end position="345"/>
    </location>
</feature>
<feature type="compositionally biased region" description="Basic and acidic residues" evidence="6">
    <location>
        <begin position="102"/>
        <end position="116"/>
    </location>
</feature>
<feature type="compositionally biased region" description="Polar residues" evidence="6">
    <location>
        <begin position="118"/>
        <end position="128"/>
    </location>
</feature>
<feature type="domain" description="C2H2-type" evidence="7">
    <location>
        <begin position="283"/>
        <end position="312"/>
    </location>
</feature>
<evidence type="ECO:0000256" key="2">
    <source>
        <dbReference type="ARBA" id="ARBA00022737"/>
    </source>
</evidence>
<dbReference type="FunFam" id="3.30.160.60:FF:000072">
    <property type="entry name" value="zinc finger protein 143 isoform X1"/>
    <property type="match status" value="1"/>
</dbReference>
<evidence type="ECO:0000256" key="4">
    <source>
        <dbReference type="ARBA" id="ARBA00022833"/>
    </source>
</evidence>
<dbReference type="GO" id="GO:0000981">
    <property type="term" value="F:DNA-binding transcription factor activity, RNA polymerase II-specific"/>
    <property type="evidence" value="ECO:0007669"/>
    <property type="project" value="TreeGrafter"/>
</dbReference>
<evidence type="ECO:0000256" key="1">
    <source>
        <dbReference type="ARBA" id="ARBA00022723"/>
    </source>
</evidence>
<dbReference type="EMBL" id="CAXLJL010000090">
    <property type="protein sequence ID" value="CAL5131334.1"/>
    <property type="molecule type" value="Genomic_DNA"/>
</dbReference>
<feature type="domain" description="C2H2-type" evidence="7">
    <location>
        <begin position="253"/>
        <end position="282"/>
    </location>
</feature>
<evidence type="ECO:0000313" key="9">
    <source>
        <dbReference type="Proteomes" id="UP001497525"/>
    </source>
</evidence>
<dbReference type="AlphaFoldDB" id="A0AAV2T2F7"/>
<feature type="domain" description="C2H2-type" evidence="7">
    <location>
        <begin position="346"/>
        <end position="375"/>
    </location>
</feature>
<dbReference type="PROSITE" id="PS00028">
    <property type="entry name" value="ZINC_FINGER_C2H2_1"/>
    <property type="match status" value="4"/>
</dbReference>
<keyword evidence="4" id="KW-0862">Zinc</keyword>
<proteinExistence type="predicted"/>
<gene>
    <name evidence="8" type="ORF">CDAUBV1_LOCUS3756</name>
</gene>
<evidence type="ECO:0000256" key="5">
    <source>
        <dbReference type="PROSITE-ProRule" id="PRU00042"/>
    </source>
</evidence>
<feature type="region of interest" description="Disordered" evidence="6">
    <location>
        <begin position="81"/>
        <end position="128"/>
    </location>
</feature>
<dbReference type="Pfam" id="PF00096">
    <property type="entry name" value="zf-C2H2"/>
    <property type="match status" value="2"/>
</dbReference>
<dbReference type="GO" id="GO:0000978">
    <property type="term" value="F:RNA polymerase II cis-regulatory region sequence-specific DNA binding"/>
    <property type="evidence" value="ECO:0007669"/>
    <property type="project" value="TreeGrafter"/>
</dbReference>
<dbReference type="SUPFAM" id="SSF57667">
    <property type="entry name" value="beta-beta-alpha zinc fingers"/>
    <property type="match status" value="3"/>
</dbReference>
<accession>A0AAV2T2F7</accession>
<evidence type="ECO:0000256" key="6">
    <source>
        <dbReference type="SAM" id="MobiDB-lite"/>
    </source>
</evidence>
<organism evidence="8 9">
    <name type="scientific">Calicophoron daubneyi</name>
    <name type="common">Rumen fluke</name>
    <name type="synonym">Paramphistomum daubneyi</name>
    <dbReference type="NCBI Taxonomy" id="300641"/>
    <lineage>
        <taxon>Eukaryota</taxon>
        <taxon>Metazoa</taxon>
        <taxon>Spiralia</taxon>
        <taxon>Lophotrochozoa</taxon>
        <taxon>Platyhelminthes</taxon>
        <taxon>Trematoda</taxon>
        <taxon>Digenea</taxon>
        <taxon>Plagiorchiida</taxon>
        <taxon>Pronocephalata</taxon>
        <taxon>Paramphistomoidea</taxon>
        <taxon>Paramphistomidae</taxon>
        <taxon>Calicophoron</taxon>
    </lineage>
</organism>
<sequence>MTARTSGASGNANDQPSGIMNDFYLSASSVRLPFLAAGLVNSAVAMLFTQLSTRFFEMAILDPLRDTKEQELDQKITSVVTDQISQPAERGPTDSHAPLFSKTDHLSTESPGEKGRIGNNTSLHSPVGSNSLSPIHLIPVKTEDVNMDYPSIYNSLIPHPNDTYPDTNVTTANEQATTSDLILQAHLISPVDYLKRYPYCSPGCSSAFPAACSHKQLNPNEKPCSSNCECHPRFLGDSLLLHQNEMRKFAGQFTCSFPRCGKIFLTHDRLVEHIRAHTGERPYACDYPGCSYRFARRGNLFAHKRVHLDKAQRRQYHCSYPGCGKFFLYMRSLSEHMNVHLGQRPYSCDYPNCNKRFTSKSYLCAHRRIHLGSGIEISPVASGIPNLPCTMIQLPTPLNSSSGPSVTSAPATSQADSFPMSSGFYGDHIP</sequence>
<dbReference type="GO" id="GO:0005634">
    <property type="term" value="C:nucleus"/>
    <property type="evidence" value="ECO:0007669"/>
    <property type="project" value="UniProtKB-ARBA"/>
</dbReference>
<keyword evidence="2" id="KW-0677">Repeat</keyword>
<feature type="region of interest" description="Disordered" evidence="6">
    <location>
        <begin position="400"/>
        <end position="419"/>
    </location>
</feature>
<protein>
    <recommendedName>
        <fullName evidence="7">C2H2-type domain-containing protein</fullName>
    </recommendedName>
</protein>
<reference evidence="8" key="1">
    <citation type="submission" date="2024-06" db="EMBL/GenBank/DDBJ databases">
        <authorList>
            <person name="Liu X."/>
            <person name="Lenzi L."/>
            <person name="Haldenby T S."/>
            <person name="Uol C."/>
        </authorList>
    </citation>
    <scope>NUCLEOTIDE SEQUENCE</scope>
</reference>
<dbReference type="InterPro" id="IPR036236">
    <property type="entry name" value="Znf_C2H2_sf"/>
</dbReference>
<dbReference type="Gene3D" id="3.30.160.60">
    <property type="entry name" value="Classic Zinc Finger"/>
    <property type="match status" value="4"/>
</dbReference>
<dbReference type="Proteomes" id="UP001497525">
    <property type="component" value="Unassembled WGS sequence"/>
</dbReference>
<dbReference type="PANTHER" id="PTHR19818:SF139">
    <property type="entry name" value="PAIR-RULE PROTEIN ODD-PAIRED"/>
    <property type="match status" value="1"/>
</dbReference>
<dbReference type="PANTHER" id="PTHR19818">
    <property type="entry name" value="ZINC FINGER PROTEIN ZIC AND GLI"/>
    <property type="match status" value="1"/>
</dbReference>
<dbReference type="InterPro" id="IPR013087">
    <property type="entry name" value="Znf_C2H2_type"/>
</dbReference>
<keyword evidence="1" id="KW-0479">Metal-binding</keyword>
<dbReference type="FunFam" id="3.30.160.60:FF:002343">
    <property type="entry name" value="Zinc finger protein 33A"/>
    <property type="match status" value="1"/>
</dbReference>
<keyword evidence="3 5" id="KW-0863">Zinc-finger</keyword>
<evidence type="ECO:0000256" key="3">
    <source>
        <dbReference type="ARBA" id="ARBA00022771"/>
    </source>
</evidence>
<comment type="caution">
    <text evidence="8">The sequence shown here is derived from an EMBL/GenBank/DDBJ whole genome shotgun (WGS) entry which is preliminary data.</text>
</comment>
<dbReference type="GO" id="GO:0045944">
    <property type="term" value="P:positive regulation of transcription by RNA polymerase II"/>
    <property type="evidence" value="ECO:0007669"/>
    <property type="project" value="UniProtKB-ARBA"/>
</dbReference>